<dbReference type="AlphaFoldDB" id="A0A3M7KXL6"/>
<dbReference type="Pfam" id="PF14559">
    <property type="entry name" value="TPR_19"/>
    <property type="match status" value="1"/>
</dbReference>
<dbReference type="SMART" id="SM00028">
    <property type="entry name" value="TPR"/>
    <property type="match status" value="4"/>
</dbReference>
<dbReference type="Gene3D" id="1.25.40.10">
    <property type="entry name" value="Tetratricopeptide repeat domain"/>
    <property type="match status" value="2"/>
</dbReference>
<accession>A0A3M7KXL6</accession>
<dbReference type="CDD" id="cd24142">
    <property type="entry name" value="ACL4-like"/>
    <property type="match status" value="1"/>
</dbReference>
<keyword evidence="1" id="KW-0802">TPR repeat</keyword>
<dbReference type="InterPro" id="IPR011990">
    <property type="entry name" value="TPR-like_helical_dom_sf"/>
</dbReference>
<dbReference type="PROSITE" id="PS50005">
    <property type="entry name" value="TPR"/>
    <property type="match status" value="2"/>
</dbReference>
<evidence type="ECO:0000313" key="3">
    <source>
        <dbReference type="EMBL" id="RMZ55248.1"/>
    </source>
</evidence>
<evidence type="ECO:0000313" key="4">
    <source>
        <dbReference type="Proteomes" id="UP000279271"/>
    </source>
</evidence>
<comment type="caution">
    <text evidence="3">The sequence shown here is derived from an EMBL/GenBank/DDBJ whole genome shotgun (WGS) entry which is preliminary data.</text>
</comment>
<protein>
    <submittedName>
        <fullName evidence="3">Uncharacterized protein</fullName>
    </submittedName>
</protein>
<feature type="compositionally biased region" description="Acidic residues" evidence="2">
    <location>
        <begin position="443"/>
        <end position="460"/>
    </location>
</feature>
<dbReference type="SUPFAM" id="SSF48452">
    <property type="entry name" value="TPR-like"/>
    <property type="match status" value="1"/>
</dbReference>
<dbReference type="Proteomes" id="UP000279271">
    <property type="component" value="Unassembled WGS sequence"/>
</dbReference>
<feature type="repeat" description="TPR" evidence="1">
    <location>
        <begin position="228"/>
        <end position="261"/>
    </location>
</feature>
<sequence>AARMSGMSPGQVQVMCLRRKGVEVARPCQNTGRSSREPPACIPPAAHLLVCVLMGWAAGLGGRAAGGFVEVLDAYCACGVSRETRDPALAQPTAACPYAEEHGSPPHEALGIVMAPITGESARYVGVHVVNRKHSALMLTRVGLCEHALFTMRVNVHTTEVDGANRSAPKPRPISLKRWSYSVTHRYSKLIGFHTLWSLSSGARHTSPPMGKKFGGKKHATHKAGLSAEEIFDDAEIAFMQDDFDTARSKYIQALKLEPENPEFLSAYGAFLSETGSRDEAVSVLRKAAEVQPDAGFEKYMYLGQLLHGELAEAALRRGVDILRVELDRSNALIASPDTEDELASHRAALSSQLSSSLCCLAEEVMSSAAAAAEEAGGLGPEAAARLTSAVEPLLAEARALDPASPEPFQNAAQLALQCGRADAAADLLRQSLGLWYRPGADEGGDEGGGDADEEEDLGSEDSGSGAGAGDEPEPPSFEFRFETARLLLELDVERDSTLGVLGGLLEENDGVPSVHLLLAEALTRGGEYDDALEAAEEGLAAAAALGREGAEPDVVTSLEELREELRELMRHGPAEPMEEGSQPAL</sequence>
<dbReference type="EMBL" id="QOKY01000169">
    <property type="protein sequence ID" value="RMZ55248.1"/>
    <property type="molecule type" value="Genomic_DNA"/>
</dbReference>
<organism evidence="3 4">
    <name type="scientific">Auxenochlorella protothecoides</name>
    <name type="common">Green microalga</name>
    <name type="synonym">Chlorella protothecoides</name>
    <dbReference type="NCBI Taxonomy" id="3075"/>
    <lineage>
        <taxon>Eukaryota</taxon>
        <taxon>Viridiplantae</taxon>
        <taxon>Chlorophyta</taxon>
        <taxon>core chlorophytes</taxon>
        <taxon>Trebouxiophyceae</taxon>
        <taxon>Chlorellales</taxon>
        <taxon>Chlorellaceae</taxon>
        <taxon>Auxenochlorella</taxon>
    </lineage>
</organism>
<evidence type="ECO:0000256" key="1">
    <source>
        <dbReference type="PROSITE-ProRule" id="PRU00339"/>
    </source>
</evidence>
<feature type="repeat" description="TPR" evidence="1">
    <location>
        <begin position="262"/>
        <end position="295"/>
    </location>
</feature>
<name>A0A3M7KXL6_AUXPR</name>
<proteinExistence type="predicted"/>
<feature type="non-terminal residue" evidence="3">
    <location>
        <position position="1"/>
    </location>
</feature>
<feature type="region of interest" description="Disordered" evidence="2">
    <location>
        <begin position="439"/>
        <end position="477"/>
    </location>
</feature>
<dbReference type="InterPro" id="IPR019734">
    <property type="entry name" value="TPR_rpt"/>
</dbReference>
<evidence type="ECO:0000256" key="2">
    <source>
        <dbReference type="SAM" id="MobiDB-lite"/>
    </source>
</evidence>
<reference evidence="4" key="1">
    <citation type="journal article" date="2018" name="Algal Res.">
        <title>Characterization of plant carbon substrate utilization by Auxenochlorella protothecoides.</title>
        <authorList>
            <person name="Vogler B.W."/>
            <person name="Starkenburg S.R."/>
            <person name="Sudasinghe N."/>
            <person name="Schambach J.Y."/>
            <person name="Rollin J.A."/>
            <person name="Pattathil S."/>
            <person name="Barry A.N."/>
        </authorList>
    </citation>
    <scope>NUCLEOTIDE SEQUENCE [LARGE SCALE GENOMIC DNA]</scope>
    <source>
        <strain evidence="4">UTEX 25</strain>
    </source>
</reference>
<gene>
    <name evidence="3" type="ORF">APUTEX25_005526</name>
</gene>